<feature type="domain" description="ABC transmembrane type-1" evidence="9">
    <location>
        <begin position="17"/>
        <end position="289"/>
    </location>
</feature>
<dbReference type="InterPro" id="IPR017871">
    <property type="entry name" value="ABC_transporter-like_CS"/>
</dbReference>
<dbReference type="PROSITE" id="PS50929">
    <property type="entry name" value="ABC_TM1F"/>
    <property type="match status" value="1"/>
</dbReference>
<keyword evidence="5 7" id="KW-1133">Transmembrane helix</keyword>
<dbReference type="EMBL" id="JACJIA010000006">
    <property type="protein sequence ID" value="MBA8953364.1"/>
    <property type="molecule type" value="Genomic_DNA"/>
</dbReference>
<keyword evidence="4" id="KW-0067">ATP-binding</keyword>
<dbReference type="GO" id="GO:0140359">
    <property type="term" value="F:ABC-type transporter activity"/>
    <property type="evidence" value="ECO:0007669"/>
    <property type="project" value="InterPro"/>
</dbReference>
<evidence type="ECO:0000256" key="5">
    <source>
        <dbReference type="ARBA" id="ARBA00022989"/>
    </source>
</evidence>
<dbReference type="GO" id="GO:0042883">
    <property type="term" value="P:cysteine transport"/>
    <property type="evidence" value="ECO:0007669"/>
    <property type="project" value="InterPro"/>
</dbReference>
<comment type="subcellular location">
    <subcellularLocation>
        <location evidence="1">Cell membrane</location>
        <topology evidence="1">Multi-pass membrane protein</topology>
    </subcellularLocation>
</comment>
<proteinExistence type="predicted"/>
<dbReference type="InterPro" id="IPR039421">
    <property type="entry name" value="Type_1_exporter"/>
</dbReference>
<evidence type="ECO:0000256" key="6">
    <source>
        <dbReference type="ARBA" id="ARBA00023136"/>
    </source>
</evidence>
<evidence type="ECO:0000259" key="8">
    <source>
        <dbReference type="PROSITE" id="PS50893"/>
    </source>
</evidence>
<dbReference type="PANTHER" id="PTHR24221">
    <property type="entry name" value="ATP-BINDING CASSETTE SUB-FAMILY B"/>
    <property type="match status" value="1"/>
</dbReference>
<dbReference type="GO" id="GO:0005524">
    <property type="term" value="F:ATP binding"/>
    <property type="evidence" value="ECO:0007669"/>
    <property type="project" value="UniProtKB-KW"/>
</dbReference>
<evidence type="ECO:0000256" key="3">
    <source>
        <dbReference type="ARBA" id="ARBA00022741"/>
    </source>
</evidence>
<feature type="transmembrane region" description="Helical" evidence="7">
    <location>
        <begin position="116"/>
        <end position="135"/>
    </location>
</feature>
<evidence type="ECO:0000256" key="2">
    <source>
        <dbReference type="ARBA" id="ARBA00022692"/>
    </source>
</evidence>
<dbReference type="InterPro" id="IPR036640">
    <property type="entry name" value="ABC1_TM_sf"/>
</dbReference>
<feature type="domain" description="ABC transporter" evidence="8">
    <location>
        <begin position="340"/>
        <end position="564"/>
    </location>
</feature>
<dbReference type="InterPro" id="IPR003439">
    <property type="entry name" value="ABC_transporter-like_ATP-bd"/>
</dbReference>
<protein>
    <submittedName>
        <fullName evidence="10">Thiol reductant ABC exporter CydD subunit</fullName>
    </submittedName>
</protein>
<feature type="transmembrane region" description="Helical" evidence="7">
    <location>
        <begin position="147"/>
        <end position="166"/>
    </location>
</feature>
<dbReference type="Gene3D" id="3.40.50.300">
    <property type="entry name" value="P-loop containing nucleotide triphosphate hydrolases"/>
    <property type="match status" value="1"/>
</dbReference>
<dbReference type="SUPFAM" id="SSF52540">
    <property type="entry name" value="P-loop containing nucleoside triphosphate hydrolases"/>
    <property type="match status" value="1"/>
</dbReference>
<sequence>MRGVERRLLAAVPRRVLVVLGGLAAAQAVLVVVQAELLVRAVAGLVVWPLPWLAGAVAGRAVLGWVAARVAGAAAASVKRGLREALVARPLCEEDGGQSGGARVTLLTRGLDALDAYLAGYVPQLVTVVVVPVVVWGRLAVADWPSALVVAVTVPLVPVFGALVGMRTAALTGRQWGLLERLGGHFRDVVAGLGTLRAYGRTGHQSQVVRRLAGEHRRATVAALRVAFLSSLVLELVCALSVALVAVPVGLRLLNGSMALATGLLVLVLTPEVYLPLRALGTRFHASAEGVAAARAAFGVLDSPAPPSAPPSASSTASLSASPSVPAAERVRVADRAPEIVVEDVTVRYPGRERAALHRVSLRIAPGERVAVAGPSGAGKSTLLLVVAGLVAPSAGRVLVDGVELDTSDAQQVAAWRARLGWVPQHPHLFAASVADNIALGAPGADPRRVRRAARAAVAEEFIAALPDGYDTVLGEGGAGLSAGQRQRVAVARAWLTDAPVMLWDEPTARLDLGSERALVEAAGRLLAGRTALLVAHRPALLGVADRVVRLRQGRVHSGEGVAA</sequence>
<dbReference type="InterPro" id="IPR014216">
    <property type="entry name" value="ABC_transptr_CydD"/>
</dbReference>
<feature type="transmembrane region" description="Helical" evidence="7">
    <location>
        <begin position="226"/>
        <end position="247"/>
    </location>
</feature>
<keyword evidence="11" id="KW-1185">Reference proteome</keyword>
<evidence type="ECO:0000256" key="1">
    <source>
        <dbReference type="ARBA" id="ARBA00004651"/>
    </source>
</evidence>
<evidence type="ECO:0000256" key="7">
    <source>
        <dbReference type="SAM" id="Phobius"/>
    </source>
</evidence>
<organism evidence="10 11">
    <name type="scientific">Actinomadura namibiensis</name>
    <dbReference type="NCBI Taxonomy" id="182080"/>
    <lineage>
        <taxon>Bacteria</taxon>
        <taxon>Bacillati</taxon>
        <taxon>Actinomycetota</taxon>
        <taxon>Actinomycetes</taxon>
        <taxon>Streptosporangiales</taxon>
        <taxon>Thermomonosporaceae</taxon>
        <taxon>Actinomadura</taxon>
    </lineage>
</organism>
<dbReference type="NCBIfam" id="TIGR02857">
    <property type="entry name" value="CydD"/>
    <property type="match status" value="1"/>
</dbReference>
<dbReference type="RefSeq" id="WP_182845527.1">
    <property type="nucleotide sequence ID" value="NZ_BAAALP010000001.1"/>
</dbReference>
<gene>
    <name evidence="10" type="ORF">HNR61_005014</name>
</gene>
<comment type="caution">
    <text evidence="10">The sequence shown here is derived from an EMBL/GenBank/DDBJ whole genome shotgun (WGS) entry which is preliminary data.</text>
</comment>
<dbReference type="Gene3D" id="1.20.1560.10">
    <property type="entry name" value="ABC transporter type 1, transmembrane domain"/>
    <property type="match status" value="1"/>
</dbReference>
<accession>A0A7W3LSC4</accession>
<keyword evidence="6 7" id="KW-0472">Membrane</keyword>
<dbReference type="PANTHER" id="PTHR24221:SF590">
    <property type="entry name" value="COMPONENT LINKED WITH THE ASSEMBLY OF CYTOCHROME' TRANSPORT TRANSMEMBRANE ATP-BINDING PROTEIN ABC TRANSPORTER CYDD-RELATED"/>
    <property type="match status" value="1"/>
</dbReference>
<dbReference type="SUPFAM" id="SSF90123">
    <property type="entry name" value="ABC transporter transmembrane region"/>
    <property type="match status" value="1"/>
</dbReference>
<dbReference type="PROSITE" id="PS50893">
    <property type="entry name" value="ABC_TRANSPORTER_2"/>
    <property type="match status" value="1"/>
</dbReference>
<evidence type="ECO:0000259" key="9">
    <source>
        <dbReference type="PROSITE" id="PS50929"/>
    </source>
</evidence>
<evidence type="ECO:0000256" key="4">
    <source>
        <dbReference type="ARBA" id="ARBA00022840"/>
    </source>
</evidence>
<dbReference type="InterPro" id="IPR003593">
    <property type="entry name" value="AAA+_ATPase"/>
</dbReference>
<feature type="transmembrane region" description="Helical" evidence="7">
    <location>
        <begin position="51"/>
        <end position="76"/>
    </location>
</feature>
<dbReference type="Pfam" id="PF00664">
    <property type="entry name" value="ABC_membrane"/>
    <property type="match status" value="1"/>
</dbReference>
<keyword evidence="3" id="KW-0547">Nucleotide-binding</keyword>
<dbReference type="InterPro" id="IPR027417">
    <property type="entry name" value="P-loop_NTPase"/>
</dbReference>
<keyword evidence="2 7" id="KW-0812">Transmembrane</keyword>
<dbReference type="GO" id="GO:0016887">
    <property type="term" value="F:ATP hydrolysis activity"/>
    <property type="evidence" value="ECO:0007669"/>
    <property type="project" value="InterPro"/>
</dbReference>
<dbReference type="Proteomes" id="UP000572680">
    <property type="component" value="Unassembled WGS sequence"/>
</dbReference>
<dbReference type="SMART" id="SM00382">
    <property type="entry name" value="AAA"/>
    <property type="match status" value="1"/>
</dbReference>
<name>A0A7W3LSC4_ACTNM</name>
<dbReference type="InterPro" id="IPR011527">
    <property type="entry name" value="ABC1_TM_dom"/>
</dbReference>
<evidence type="ECO:0000313" key="11">
    <source>
        <dbReference type="Proteomes" id="UP000572680"/>
    </source>
</evidence>
<evidence type="ECO:0000313" key="10">
    <source>
        <dbReference type="EMBL" id="MBA8953364.1"/>
    </source>
</evidence>
<dbReference type="CDD" id="cd18584">
    <property type="entry name" value="ABC_6TM_AarD_CydD"/>
    <property type="match status" value="1"/>
</dbReference>
<dbReference type="PROSITE" id="PS00211">
    <property type="entry name" value="ABC_TRANSPORTER_1"/>
    <property type="match status" value="1"/>
</dbReference>
<reference evidence="10 11" key="1">
    <citation type="submission" date="2020-08" db="EMBL/GenBank/DDBJ databases">
        <title>Genomic Encyclopedia of Type Strains, Phase IV (KMG-IV): sequencing the most valuable type-strain genomes for metagenomic binning, comparative biology and taxonomic classification.</title>
        <authorList>
            <person name="Goeker M."/>
        </authorList>
    </citation>
    <scope>NUCLEOTIDE SEQUENCE [LARGE SCALE GENOMIC DNA]</scope>
    <source>
        <strain evidence="10 11">DSM 44197</strain>
    </source>
</reference>
<dbReference type="Pfam" id="PF00005">
    <property type="entry name" value="ABC_tran"/>
    <property type="match status" value="1"/>
</dbReference>
<dbReference type="AlphaFoldDB" id="A0A7W3LSC4"/>
<dbReference type="GO" id="GO:0005886">
    <property type="term" value="C:plasma membrane"/>
    <property type="evidence" value="ECO:0007669"/>
    <property type="project" value="UniProtKB-SubCell"/>
</dbReference>